<dbReference type="InterPro" id="IPR010071">
    <property type="entry name" value="AA_adenyl_dom"/>
</dbReference>
<dbReference type="CDD" id="cd05930">
    <property type="entry name" value="A_NRPS"/>
    <property type="match status" value="1"/>
</dbReference>
<dbReference type="Pfam" id="PF13193">
    <property type="entry name" value="AMP-binding_C"/>
    <property type="match status" value="1"/>
</dbReference>
<dbReference type="CDD" id="cd19531">
    <property type="entry name" value="LCL_NRPS-like"/>
    <property type="match status" value="1"/>
</dbReference>
<dbReference type="SUPFAM" id="SSF53474">
    <property type="entry name" value="alpha/beta-Hydrolases"/>
    <property type="match status" value="1"/>
</dbReference>
<dbReference type="PROSITE" id="PS50075">
    <property type="entry name" value="CARRIER"/>
    <property type="match status" value="1"/>
</dbReference>
<dbReference type="Gene3D" id="3.30.559.10">
    <property type="entry name" value="Chloramphenicol acetyltransferase-like domain"/>
    <property type="match status" value="1"/>
</dbReference>
<dbReference type="GO" id="GO:0043041">
    <property type="term" value="P:amino acid activation for nonribosomal peptide biosynthetic process"/>
    <property type="evidence" value="ECO:0007669"/>
    <property type="project" value="TreeGrafter"/>
</dbReference>
<dbReference type="GO" id="GO:0031177">
    <property type="term" value="F:phosphopantetheine binding"/>
    <property type="evidence" value="ECO:0007669"/>
    <property type="project" value="InterPro"/>
</dbReference>
<dbReference type="SMART" id="SM00824">
    <property type="entry name" value="PKS_TE"/>
    <property type="match status" value="1"/>
</dbReference>
<dbReference type="FunFam" id="3.30.300.30:FF:000010">
    <property type="entry name" value="Enterobactin synthetase component F"/>
    <property type="match status" value="1"/>
</dbReference>
<dbReference type="RefSeq" id="WP_039716784.1">
    <property type="nucleotide sequence ID" value="NZ_JTJC03000002.1"/>
</dbReference>
<dbReference type="InterPro" id="IPR020845">
    <property type="entry name" value="AMP-binding_CS"/>
</dbReference>
<dbReference type="SMART" id="SM00823">
    <property type="entry name" value="PKS_PP"/>
    <property type="match status" value="1"/>
</dbReference>
<dbReference type="Gene3D" id="3.40.50.980">
    <property type="match status" value="2"/>
</dbReference>
<dbReference type="FunFam" id="2.30.38.10:FF:000001">
    <property type="entry name" value="Non-ribosomal peptide synthetase PvdI"/>
    <property type="match status" value="1"/>
</dbReference>
<dbReference type="SUPFAM" id="SSF47336">
    <property type="entry name" value="ACP-like"/>
    <property type="match status" value="1"/>
</dbReference>
<keyword evidence="7" id="KW-1185">Reference proteome</keyword>
<dbReference type="Gene3D" id="3.30.559.30">
    <property type="entry name" value="Nonribosomal peptide synthetase, condensation domain"/>
    <property type="match status" value="1"/>
</dbReference>
<dbReference type="SUPFAM" id="SSF52777">
    <property type="entry name" value="CoA-dependent acyltransferases"/>
    <property type="match status" value="2"/>
</dbReference>
<dbReference type="Pfam" id="PF00550">
    <property type="entry name" value="PP-binding"/>
    <property type="match status" value="1"/>
</dbReference>
<proteinExistence type="inferred from homology"/>
<dbReference type="InterPro" id="IPR006162">
    <property type="entry name" value="Ppantetheine_attach_site"/>
</dbReference>
<dbReference type="PROSITE" id="PS00455">
    <property type="entry name" value="AMP_BINDING"/>
    <property type="match status" value="1"/>
</dbReference>
<protein>
    <submittedName>
        <fullName evidence="6">Non-ribosomal peptide synthetase</fullName>
    </submittedName>
</protein>
<evidence type="ECO:0000259" key="5">
    <source>
        <dbReference type="PROSITE" id="PS50075"/>
    </source>
</evidence>
<name>A0A9X5E3K4_9CYAN</name>
<evidence type="ECO:0000256" key="3">
    <source>
        <dbReference type="ARBA" id="ARBA00022450"/>
    </source>
</evidence>
<keyword evidence="3" id="KW-0596">Phosphopantetheine</keyword>
<dbReference type="NCBIfam" id="TIGR01733">
    <property type="entry name" value="AA-adenyl-dom"/>
    <property type="match status" value="1"/>
</dbReference>
<dbReference type="InterPro" id="IPR009081">
    <property type="entry name" value="PP-bd_ACP"/>
</dbReference>
<dbReference type="Proteomes" id="UP000031532">
    <property type="component" value="Unassembled WGS sequence"/>
</dbReference>
<dbReference type="SUPFAM" id="SSF56801">
    <property type="entry name" value="Acetyl-CoA synthetase-like"/>
    <property type="match status" value="1"/>
</dbReference>
<dbReference type="InterPro" id="IPR036736">
    <property type="entry name" value="ACP-like_sf"/>
</dbReference>
<dbReference type="InterPro" id="IPR045851">
    <property type="entry name" value="AMP-bd_C_sf"/>
</dbReference>
<dbReference type="InterPro" id="IPR029058">
    <property type="entry name" value="AB_hydrolase_fold"/>
</dbReference>
<dbReference type="Gene3D" id="1.10.1200.10">
    <property type="entry name" value="ACP-like"/>
    <property type="match status" value="1"/>
</dbReference>
<gene>
    <name evidence="6" type="ORF">QH73_0008350</name>
</gene>
<dbReference type="GO" id="GO:0008610">
    <property type="term" value="P:lipid biosynthetic process"/>
    <property type="evidence" value="ECO:0007669"/>
    <property type="project" value="UniProtKB-ARBA"/>
</dbReference>
<dbReference type="InterPro" id="IPR042099">
    <property type="entry name" value="ANL_N_sf"/>
</dbReference>
<dbReference type="InterPro" id="IPR001242">
    <property type="entry name" value="Condensation_dom"/>
</dbReference>
<dbReference type="InterPro" id="IPR020806">
    <property type="entry name" value="PKS_PP-bd"/>
</dbReference>
<sequence>MNTNPVSHAEFVFPASFAQQRLWFLHALAPGNPFYNISAAIRLHGHLNITALEQTFNEIVRRHEALRTRFEMSDGQLHQVVVDSVSVPLAIVDLRTLPASDREAAARQQAIAQSQRPFNLSADLLLRLTIFQLDASEYILLLNLHHIIADGWSIGVLVQELGTLYTAFSSNKSSPLADLPIQYADFAHWQQEWLQGEVLESQLSYWRSQLTDLSVLNLPTDRARSAIQNYRGATQNFQLSKNLTQSLEAFSQQSGVTLFMTLLAAFQTLLYRYTGQEDIAVGSPIANRNRPEIEPLIGFFVNSLVLRTHLSGNPTFQELLGRVREVTLGAYAHQDLPFEKLVEELHPERDLSRHPLFSVAIALQNTPITALELPGLALSQFEFDNGTSRLDLEFHLWQTPAGLQGQIIYSTDLFDRSTIVRMLGHFQTLLEGIVANPNQRLVDLPILTAAERQQLLVEWNLTQQDYPSQCIHQLFEAQADKTPNAIAVVYKDEQLTYQELNYRSNQLASYLQKLGVAPEVKVGICVERSLLMMVGILGILKAEGAYVPLDPTYPSERLKFMLEDAQITILLTQQSLAPLLKGGWGDLQSLAPSSEDWGDLQSLAPSSGGWGDLQSLAPSSEDWGDLQSLAPLLKGGWGDLQPLYLDRDWEIVAQQSGENINSGVTVANLAYIIYTSGSTGQPKGVLVEHRGLCNLAQAQIQTFDLKSEHRILQFASLSFDASVFEIVMAWAVGATLYLVPEAARLGSELISYLKDRAITHATLPPAVLKTLSPTQLPALQTLISAGETCSPEIAARWASDRHFFNAYGLTETTVWSTIAQVSDRKGTTIGRAIANTQIYILDAHLQPQPIGIPGEIYIGGVGLARGYLNRPDLTAERFIYGNHRGAQLCVPTPDHRLYKTGDLARYLSDGNLEYLGRIDRQVKIRGYRIELGEIESLLLQHSAVEEAVVLAQEDRSSNYRLVAYIVPNIETNLSNSKSKLRWKRTKGATQNPKSDELRCFLKQKLPDYSIPSAFVVLPSLPLTPNGKVDRNALMKSNISSPERLFVTPKTATEATLTTLWANILKLEQVGIEDNFFELGGNSLLAVQLLEQVERQFEQKLPLSDLFGAPTVEQFAPLIQKWEKPKRNSKRSLLVPLQPLGFKPPFFCIHPIFGVVLPYHELAHHLGTEQPFYGLQPFGMDGLHPPLTSIEEMATGYIEAVRQVQPHGPYQLGGWSFGGLVAYEMAQQLHQAGEQVSLLAILDTIAPISSNRVSWGDGLKFLLTTVPASIYPFVLEYWSLLRDRLAHSRNDNSDRLRTSNPISTMKKILTPHAWLSSLERTTISHLLPRSAVLRMLDELTIHRLMKIFSANSRATLKYTPRPYPQAIALFRTTELQKKSHDPTLGWSQLVRSGVQVHHISGNHLTMLQKPHVRVLAEHLRRYLA</sequence>
<keyword evidence="4" id="KW-0597">Phosphoprotein</keyword>
<evidence type="ECO:0000313" key="6">
    <source>
        <dbReference type="EMBL" id="NHC34670.1"/>
    </source>
</evidence>
<dbReference type="FunFam" id="1.10.1200.10:FF:000005">
    <property type="entry name" value="Nonribosomal peptide synthetase 1"/>
    <property type="match status" value="1"/>
</dbReference>
<comment type="similarity">
    <text evidence="2">Belongs to the ATP-dependent AMP-binding enzyme family.</text>
</comment>
<dbReference type="GO" id="GO:0005829">
    <property type="term" value="C:cytosol"/>
    <property type="evidence" value="ECO:0007669"/>
    <property type="project" value="TreeGrafter"/>
</dbReference>
<dbReference type="PANTHER" id="PTHR45527">
    <property type="entry name" value="NONRIBOSOMAL PEPTIDE SYNTHETASE"/>
    <property type="match status" value="1"/>
</dbReference>
<evidence type="ECO:0000256" key="1">
    <source>
        <dbReference type="ARBA" id="ARBA00001957"/>
    </source>
</evidence>
<evidence type="ECO:0000256" key="4">
    <source>
        <dbReference type="ARBA" id="ARBA00022553"/>
    </source>
</evidence>
<dbReference type="Pfam" id="PF00975">
    <property type="entry name" value="Thioesterase"/>
    <property type="match status" value="1"/>
</dbReference>
<comment type="cofactor">
    <cofactor evidence="1">
        <name>pantetheine 4'-phosphate</name>
        <dbReference type="ChEBI" id="CHEBI:47942"/>
    </cofactor>
</comment>
<accession>A0A9X5E3K4</accession>
<dbReference type="InterPro" id="IPR000873">
    <property type="entry name" value="AMP-dep_synth/lig_dom"/>
</dbReference>
<dbReference type="GO" id="GO:0044550">
    <property type="term" value="P:secondary metabolite biosynthetic process"/>
    <property type="evidence" value="ECO:0007669"/>
    <property type="project" value="TreeGrafter"/>
</dbReference>
<dbReference type="PANTHER" id="PTHR45527:SF1">
    <property type="entry name" value="FATTY ACID SYNTHASE"/>
    <property type="match status" value="1"/>
</dbReference>
<dbReference type="InterPro" id="IPR025110">
    <property type="entry name" value="AMP-bd_C"/>
</dbReference>
<dbReference type="Gene3D" id="3.30.300.30">
    <property type="match status" value="1"/>
</dbReference>
<dbReference type="Pfam" id="PF00501">
    <property type="entry name" value="AMP-binding"/>
    <property type="match status" value="1"/>
</dbReference>
<dbReference type="PROSITE" id="PS00012">
    <property type="entry name" value="PHOSPHOPANTETHEINE"/>
    <property type="match status" value="1"/>
</dbReference>
<evidence type="ECO:0000256" key="2">
    <source>
        <dbReference type="ARBA" id="ARBA00006432"/>
    </source>
</evidence>
<comment type="caution">
    <text evidence="6">The sequence shown here is derived from an EMBL/GenBank/DDBJ whole genome shotgun (WGS) entry which is preliminary data.</text>
</comment>
<dbReference type="Gene3D" id="3.40.50.1820">
    <property type="entry name" value="alpha/beta hydrolase"/>
    <property type="match status" value="1"/>
</dbReference>
<dbReference type="InterPro" id="IPR023213">
    <property type="entry name" value="CAT-like_dom_sf"/>
</dbReference>
<dbReference type="InterPro" id="IPR001031">
    <property type="entry name" value="Thioesterase"/>
</dbReference>
<dbReference type="Pfam" id="PF00668">
    <property type="entry name" value="Condensation"/>
    <property type="match status" value="1"/>
</dbReference>
<dbReference type="GO" id="GO:0003824">
    <property type="term" value="F:catalytic activity"/>
    <property type="evidence" value="ECO:0007669"/>
    <property type="project" value="InterPro"/>
</dbReference>
<organism evidence="6 7">
    <name type="scientific">Scytonema millei VB511283</name>
    <dbReference type="NCBI Taxonomy" id="1245923"/>
    <lineage>
        <taxon>Bacteria</taxon>
        <taxon>Bacillati</taxon>
        <taxon>Cyanobacteriota</taxon>
        <taxon>Cyanophyceae</taxon>
        <taxon>Nostocales</taxon>
        <taxon>Scytonemataceae</taxon>
        <taxon>Scytonema</taxon>
    </lineage>
</organism>
<dbReference type="InterPro" id="IPR020802">
    <property type="entry name" value="TesA-like"/>
</dbReference>
<dbReference type="EMBL" id="JTJC03000002">
    <property type="protein sequence ID" value="NHC34670.1"/>
    <property type="molecule type" value="Genomic_DNA"/>
</dbReference>
<feature type="domain" description="Carrier" evidence="5">
    <location>
        <begin position="1047"/>
        <end position="1122"/>
    </location>
</feature>
<reference evidence="6 7" key="1">
    <citation type="journal article" date="2015" name="Genome Announc.">
        <title>Draft Genome Sequence of the Terrestrial Cyanobacterium Scytonema millei VB511283, Isolated from Eastern India.</title>
        <authorList>
            <person name="Sen D."/>
            <person name="Chandrababunaidu M.M."/>
            <person name="Singh D."/>
            <person name="Sanghi N."/>
            <person name="Ghorai A."/>
            <person name="Mishra G.P."/>
            <person name="Madduluri M."/>
            <person name="Adhikary S.P."/>
            <person name="Tripathy S."/>
        </authorList>
    </citation>
    <scope>NUCLEOTIDE SEQUENCE [LARGE SCALE GENOMIC DNA]</scope>
    <source>
        <strain evidence="6 7">VB511283</strain>
    </source>
</reference>
<dbReference type="Gene3D" id="3.40.50.12780">
    <property type="entry name" value="N-terminal domain of ligase-like"/>
    <property type="match status" value="1"/>
</dbReference>
<evidence type="ECO:0000313" key="7">
    <source>
        <dbReference type="Proteomes" id="UP000031532"/>
    </source>
</evidence>
<dbReference type="FunFam" id="3.30.559.10:FF:000012">
    <property type="entry name" value="Non-ribosomal peptide synthetase"/>
    <property type="match status" value="1"/>
</dbReference>